<comment type="caution">
    <text evidence="8">The sequence shown here is derived from an EMBL/GenBank/DDBJ whole genome shotgun (WGS) entry which is preliminary data.</text>
</comment>
<dbReference type="EMBL" id="BSOH01000015">
    <property type="protein sequence ID" value="GLR18110.1"/>
    <property type="molecule type" value="Genomic_DNA"/>
</dbReference>
<dbReference type="Gene3D" id="2.60.40.1760">
    <property type="entry name" value="glycosyl hydrolase (family 31)"/>
    <property type="match status" value="1"/>
</dbReference>
<reference evidence="8" key="1">
    <citation type="journal article" date="2014" name="Int. J. Syst. Evol. Microbiol.">
        <title>Complete genome sequence of Corynebacterium casei LMG S-19264T (=DSM 44701T), isolated from a smear-ripened cheese.</title>
        <authorList>
            <consortium name="US DOE Joint Genome Institute (JGI-PGF)"/>
            <person name="Walter F."/>
            <person name="Albersmeier A."/>
            <person name="Kalinowski J."/>
            <person name="Ruckert C."/>
        </authorList>
    </citation>
    <scope>NUCLEOTIDE SEQUENCE</scope>
    <source>
        <strain evidence="8">NBRC 108769</strain>
    </source>
</reference>
<evidence type="ECO:0000313" key="8">
    <source>
        <dbReference type="EMBL" id="GLR18110.1"/>
    </source>
</evidence>
<accession>A0AA37SU47</accession>
<dbReference type="Gene3D" id="2.60.40.1180">
    <property type="entry name" value="Golgi alpha-mannosidase II"/>
    <property type="match status" value="2"/>
</dbReference>
<organism evidence="8 9">
    <name type="scientific">Portibacter lacus</name>
    <dbReference type="NCBI Taxonomy" id="1099794"/>
    <lineage>
        <taxon>Bacteria</taxon>
        <taxon>Pseudomonadati</taxon>
        <taxon>Bacteroidota</taxon>
        <taxon>Saprospiria</taxon>
        <taxon>Saprospirales</taxon>
        <taxon>Haliscomenobacteraceae</taxon>
        <taxon>Portibacter</taxon>
    </lineage>
</organism>
<dbReference type="SUPFAM" id="SSF51445">
    <property type="entry name" value="(Trans)glycosidases"/>
    <property type="match status" value="1"/>
</dbReference>
<proteinExistence type="inferred from homology"/>
<dbReference type="InterPro" id="IPR048395">
    <property type="entry name" value="Glyco_hydro_31_C"/>
</dbReference>
<name>A0AA37SU47_9BACT</name>
<keyword evidence="3 4" id="KW-0326">Glycosidase</keyword>
<dbReference type="PANTHER" id="PTHR22762">
    <property type="entry name" value="ALPHA-GLUCOSIDASE"/>
    <property type="match status" value="1"/>
</dbReference>
<dbReference type="InterPro" id="IPR011013">
    <property type="entry name" value="Gal_mutarotase_sf_dom"/>
</dbReference>
<dbReference type="InterPro" id="IPR013780">
    <property type="entry name" value="Glyco_hydro_b"/>
</dbReference>
<evidence type="ECO:0000259" key="7">
    <source>
        <dbReference type="Pfam" id="PF21365"/>
    </source>
</evidence>
<feature type="domain" description="Glycoside hydrolase family 31 TIM barrel" evidence="5">
    <location>
        <begin position="257"/>
        <end position="584"/>
    </location>
</feature>
<dbReference type="GO" id="GO:0030246">
    <property type="term" value="F:carbohydrate binding"/>
    <property type="evidence" value="ECO:0007669"/>
    <property type="project" value="InterPro"/>
</dbReference>
<dbReference type="InterPro" id="IPR017853">
    <property type="entry name" value="GH"/>
</dbReference>
<evidence type="ECO:0000256" key="1">
    <source>
        <dbReference type="ARBA" id="ARBA00007806"/>
    </source>
</evidence>
<feature type="domain" description="Glycoside hydrolase family 31 N-terminal" evidence="6">
    <location>
        <begin position="44"/>
        <end position="215"/>
    </location>
</feature>
<gene>
    <name evidence="8" type="ORF">GCM10007940_27250</name>
</gene>
<evidence type="ECO:0000256" key="3">
    <source>
        <dbReference type="ARBA" id="ARBA00023295"/>
    </source>
</evidence>
<evidence type="ECO:0000313" key="9">
    <source>
        <dbReference type="Proteomes" id="UP001156666"/>
    </source>
</evidence>
<dbReference type="Pfam" id="PF21365">
    <property type="entry name" value="Glyco_hydro_31_3rd"/>
    <property type="match status" value="1"/>
</dbReference>
<dbReference type="Proteomes" id="UP001156666">
    <property type="component" value="Unassembled WGS sequence"/>
</dbReference>
<keyword evidence="2 4" id="KW-0378">Hydrolase</keyword>
<dbReference type="PROSITE" id="PS00129">
    <property type="entry name" value="GLYCOSYL_HYDROL_F31_1"/>
    <property type="match status" value="1"/>
</dbReference>
<dbReference type="InterPro" id="IPR000322">
    <property type="entry name" value="Glyco_hydro_31_TIM"/>
</dbReference>
<protein>
    <submittedName>
        <fullName evidence="8">Alpha-glucosidase</fullName>
    </submittedName>
</protein>
<comment type="similarity">
    <text evidence="1 4">Belongs to the glycosyl hydrolase 31 family.</text>
</comment>
<reference evidence="8" key="2">
    <citation type="submission" date="2023-01" db="EMBL/GenBank/DDBJ databases">
        <title>Draft genome sequence of Portibacter lacus strain NBRC 108769.</title>
        <authorList>
            <person name="Sun Q."/>
            <person name="Mori K."/>
        </authorList>
    </citation>
    <scope>NUCLEOTIDE SEQUENCE</scope>
    <source>
        <strain evidence="8">NBRC 108769</strain>
    </source>
</reference>
<dbReference type="CDD" id="cd06604">
    <property type="entry name" value="GH31_glucosidase_II_MalA"/>
    <property type="match status" value="1"/>
</dbReference>
<dbReference type="InterPro" id="IPR025887">
    <property type="entry name" value="Glyco_hydro_31_N_dom"/>
</dbReference>
<dbReference type="AlphaFoldDB" id="A0AA37SU47"/>
<evidence type="ECO:0000259" key="5">
    <source>
        <dbReference type="Pfam" id="PF01055"/>
    </source>
</evidence>
<feature type="domain" description="Glycosyl hydrolase family 31 C-terminal" evidence="7">
    <location>
        <begin position="593"/>
        <end position="678"/>
    </location>
</feature>
<evidence type="ECO:0000259" key="6">
    <source>
        <dbReference type="Pfam" id="PF13802"/>
    </source>
</evidence>
<dbReference type="CDD" id="cd14752">
    <property type="entry name" value="GH31_N"/>
    <property type="match status" value="1"/>
</dbReference>
<dbReference type="RefSeq" id="WP_235294461.1">
    <property type="nucleotide sequence ID" value="NZ_BSOH01000015.1"/>
</dbReference>
<sequence length="803" mass="93146">MIDISEEGLMNVVYGPQEKHPGEMVSFNETDQVITCSADNECHLRIELLTSKIVRFRYTVKPYFPHDFSYAIDPKFKKEHVNYECNVDEQRVIIKTDYLEIHILKHKMFVHIYDAEGNLISSDEKGFHWEENHEYGGENVKMSKSIFPEQAFYGLGDKTTLQNIKGNRFTNWGSDEFGFKAGTDPLYKNINFLYSYYKGKTFGLYFDNSFRTFYDIGQERKDILSFWANGGEMDYYFFYGDDLLDVSAQYTQLTGVPEMPPLWALGYQQCKWSYFPESNVMEITERMRAEKIPCDAIYLDIDYMDGFRCFTWNKERFPDPKQMVSNLKTNGFKTVAIIDPGIKIDFDYSVFKEGLAKGYFCRRMDGPYMQGKVWPGECYFPDFTNPEAREWWAGLFQELIEDIGLAGIWNDMNEPALFDVPSKTFPLDVRHHYEGHPSSHRKAHNVYGMQMARATSEGVKKFAGNKRPLIITRSGFSGMQRFSSTWTGDNLASWEHLYLAHLQTLRLSISGVSFCGSDIGGFIDQPEGELYVRWIQLGVFHPFFRTHSSGDHGSQEPWSFGSKNTAIVRKAIELRYKLLPYLYTCFYEHTITGRPMLRPVIFNSTDDADVNINEEGFLGEHLLFSPVFQKNIRSKKIYLPKGKWYDYESTEVFEGGKMFIVRAPLTKIPFFIRAGAVIPTFPKMQYVGEKVIKTVTLKTYFAEGETTSGFYMDDLDGYQYQEGAYRYSRFITKGSGSTFVLGQSFNKGYEPSFHNYRIQFIGLSSEIQNIHIDGVESKEYRRVHDNKVELIVKNSFTEIIIQF</sequence>
<dbReference type="Gene3D" id="3.20.20.80">
    <property type="entry name" value="Glycosidases"/>
    <property type="match status" value="1"/>
</dbReference>
<dbReference type="GO" id="GO:0005975">
    <property type="term" value="P:carbohydrate metabolic process"/>
    <property type="evidence" value="ECO:0007669"/>
    <property type="project" value="InterPro"/>
</dbReference>
<dbReference type="SUPFAM" id="SSF74650">
    <property type="entry name" value="Galactose mutarotase-like"/>
    <property type="match status" value="1"/>
</dbReference>
<dbReference type="Pfam" id="PF01055">
    <property type="entry name" value="Glyco_hydro_31_2nd"/>
    <property type="match status" value="1"/>
</dbReference>
<dbReference type="PANTHER" id="PTHR22762:SF120">
    <property type="entry name" value="HETEROGLYCAN GLUCOSIDASE 1"/>
    <property type="match status" value="1"/>
</dbReference>
<dbReference type="GO" id="GO:0004553">
    <property type="term" value="F:hydrolase activity, hydrolyzing O-glycosyl compounds"/>
    <property type="evidence" value="ECO:0007669"/>
    <property type="project" value="InterPro"/>
</dbReference>
<evidence type="ECO:0000256" key="4">
    <source>
        <dbReference type="RuleBase" id="RU361185"/>
    </source>
</evidence>
<keyword evidence="9" id="KW-1185">Reference proteome</keyword>
<evidence type="ECO:0000256" key="2">
    <source>
        <dbReference type="ARBA" id="ARBA00022801"/>
    </source>
</evidence>
<dbReference type="InterPro" id="IPR030458">
    <property type="entry name" value="Glyco_hydro_31_AS"/>
</dbReference>
<dbReference type="SUPFAM" id="SSF51011">
    <property type="entry name" value="Glycosyl hydrolase domain"/>
    <property type="match status" value="1"/>
</dbReference>
<dbReference type="Pfam" id="PF13802">
    <property type="entry name" value="Gal_mutarotas_2"/>
    <property type="match status" value="1"/>
</dbReference>